<evidence type="ECO:0000259" key="2">
    <source>
        <dbReference type="Pfam" id="PF07238"/>
    </source>
</evidence>
<sequence length="122" mass="14009">MIEKRRFTRIVFSTPVTIVNGETEEVSELIDLSLKGALVAEPKNWTFDKDAEYQLRFTLEGSDIEITMEVELSHQRAHYLGWACHHIDIDSASHLKRLIELNVGDDDLLHRELADLGHPPEM</sequence>
<reference evidence="4" key="1">
    <citation type="journal article" date="2019" name="Int. J. Syst. Evol. Microbiol.">
        <title>The Global Catalogue of Microorganisms (GCM) 10K type strain sequencing project: providing services to taxonomists for standard genome sequencing and annotation.</title>
        <authorList>
            <consortium name="The Broad Institute Genomics Platform"/>
            <consortium name="The Broad Institute Genome Sequencing Center for Infectious Disease"/>
            <person name="Wu L."/>
            <person name="Ma J."/>
        </authorList>
    </citation>
    <scope>NUCLEOTIDE SEQUENCE [LARGE SCALE GENOMIC DNA]</scope>
    <source>
        <strain evidence="4">CGMCC 1.10992</strain>
    </source>
</reference>
<protein>
    <recommendedName>
        <fullName evidence="1">Cyclic diguanosine monophosphate-binding protein</fullName>
        <shortName evidence="1">c-di-GMP-binding protein</shortName>
    </recommendedName>
    <alternativeName>
        <fullName evidence="1">Pilz domain-containing protein</fullName>
    </alternativeName>
</protein>
<dbReference type="EMBL" id="JBHUHT010000030">
    <property type="protein sequence ID" value="MFD2097895.1"/>
    <property type="molecule type" value="Genomic_DNA"/>
</dbReference>
<dbReference type="SUPFAM" id="SSF141371">
    <property type="entry name" value="PilZ domain-like"/>
    <property type="match status" value="1"/>
</dbReference>
<gene>
    <name evidence="3" type="ORF">ACFSJ3_18055</name>
</gene>
<evidence type="ECO:0000256" key="1">
    <source>
        <dbReference type="PIRNR" id="PIRNR028141"/>
    </source>
</evidence>
<comment type="function">
    <text evidence="1">Binds the second messenger bis-(3'-5') cyclic dimeric guanosine monophosphate (c-di-GMP). Can bind two c-di-GMP molecules per monomer. May play a role in bacterial second-messenger regulated processes. Binding to c-di-GMP induces a conformational change of the C- and N-termini resulting in the exposure of a highly negative surface on one side of the protein to a possible effector protein.</text>
</comment>
<evidence type="ECO:0000313" key="4">
    <source>
        <dbReference type="Proteomes" id="UP001597380"/>
    </source>
</evidence>
<dbReference type="InterPro" id="IPR027021">
    <property type="entry name" value="C-di-GMP_BP_PA4608"/>
</dbReference>
<name>A0ABW4XS23_9GAMM</name>
<keyword evidence="1" id="KW-0973">c-di-GMP</keyword>
<dbReference type="InterPro" id="IPR009875">
    <property type="entry name" value="PilZ_domain"/>
</dbReference>
<dbReference type="Gene3D" id="2.40.10.220">
    <property type="entry name" value="predicted glycosyltransferase like domains"/>
    <property type="match status" value="1"/>
</dbReference>
<dbReference type="PIRSF" id="PIRSF028141">
    <property type="entry name" value="C-di-GMP_BP_PA4608"/>
    <property type="match status" value="1"/>
</dbReference>
<comment type="subunit">
    <text evidence="1">Monomer in both c-di-GMP-bound and free forms.</text>
</comment>
<feature type="domain" description="PilZ" evidence="2">
    <location>
        <begin position="3"/>
        <end position="100"/>
    </location>
</feature>
<dbReference type="Proteomes" id="UP001597380">
    <property type="component" value="Unassembled WGS sequence"/>
</dbReference>
<keyword evidence="4" id="KW-1185">Reference proteome</keyword>
<accession>A0ABW4XS23</accession>
<organism evidence="3 4">
    <name type="scientific">Corallincola platygyrae</name>
    <dbReference type="NCBI Taxonomy" id="1193278"/>
    <lineage>
        <taxon>Bacteria</taxon>
        <taxon>Pseudomonadati</taxon>
        <taxon>Pseudomonadota</taxon>
        <taxon>Gammaproteobacteria</taxon>
        <taxon>Alteromonadales</taxon>
        <taxon>Psychromonadaceae</taxon>
        <taxon>Corallincola</taxon>
    </lineage>
</organism>
<keyword evidence="1" id="KW-0547">Nucleotide-binding</keyword>
<dbReference type="RefSeq" id="WP_345340033.1">
    <property type="nucleotide sequence ID" value="NZ_BAABLI010000013.1"/>
</dbReference>
<evidence type="ECO:0000313" key="3">
    <source>
        <dbReference type="EMBL" id="MFD2097895.1"/>
    </source>
</evidence>
<comment type="caution">
    <text evidence="3">The sequence shown here is derived from an EMBL/GenBank/DDBJ whole genome shotgun (WGS) entry which is preliminary data.</text>
</comment>
<dbReference type="Pfam" id="PF07238">
    <property type="entry name" value="PilZ"/>
    <property type="match status" value="1"/>
</dbReference>
<proteinExistence type="predicted"/>